<dbReference type="SUPFAM" id="SSF52980">
    <property type="entry name" value="Restriction endonuclease-like"/>
    <property type="match status" value="1"/>
</dbReference>
<name>A0A1G9RL05_9BACT</name>
<dbReference type="Proteomes" id="UP000182146">
    <property type="component" value="Unassembled WGS sequence"/>
</dbReference>
<dbReference type="Pfam" id="PF07152">
    <property type="entry name" value="YaeQ"/>
    <property type="match status" value="1"/>
</dbReference>
<dbReference type="PIRSF" id="PIRSF011484">
    <property type="entry name" value="YaeQ"/>
    <property type="match status" value="1"/>
</dbReference>
<dbReference type="AlphaFoldDB" id="A0A1G9RL05"/>
<evidence type="ECO:0000313" key="1">
    <source>
        <dbReference type="EMBL" id="SDM23105.1"/>
    </source>
</evidence>
<protein>
    <submittedName>
        <fullName evidence="1">Uncharacterized conserved protein YaeQ, suppresses RfaH defect</fullName>
    </submittedName>
</protein>
<evidence type="ECO:0000313" key="2">
    <source>
        <dbReference type="Proteomes" id="UP000182146"/>
    </source>
</evidence>
<sequence length="203" mass="22543">MPLDFTPQDKDSPPAMALPSTIHRVVVQLSHVDRGIYETLQATLARHPSETTQRLVLRLLAYAICFEPELSFSKGICAGDEPDLWSKGPDGRVKLWIEVGTPEPERLLKASRHAEHVVLLASGPNRFRWDELYRGKLADAANIQVIGVDYAFISQVATEVERTIVWELTITGGSLYLTSAGQTHETALESLTGAPTPDRRFPR</sequence>
<dbReference type="InterPro" id="IPR009822">
    <property type="entry name" value="YaeQ"/>
</dbReference>
<organism evidence="1 2">
    <name type="scientific">Geoalkalibacter ferrihydriticus</name>
    <dbReference type="NCBI Taxonomy" id="392333"/>
    <lineage>
        <taxon>Bacteria</taxon>
        <taxon>Pseudomonadati</taxon>
        <taxon>Thermodesulfobacteriota</taxon>
        <taxon>Desulfuromonadia</taxon>
        <taxon>Desulfuromonadales</taxon>
        <taxon>Geoalkalibacteraceae</taxon>
        <taxon>Geoalkalibacter</taxon>
    </lineage>
</organism>
<accession>A0A1G9RL05</accession>
<proteinExistence type="predicted"/>
<dbReference type="InterPro" id="IPR011335">
    <property type="entry name" value="Restrct_endonuc-II-like"/>
</dbReference>
<dbReference type="InterPro" id="IPR038590">
    <property type="entry name" value="YaeQ_sf"/>
</dbReference>
<dbReference type="SMART" id="SM01322">
    <property type="entry name" value="YaeQ"/>
    <property type="match status" value="1"/>
</dbReference>
<dbReference type="STRING" id="392333.SAMN05660860_02158"/>
<dbReference type="PANTHER" id="PTHR38784:SF1">
    <property type="entry name" value="SUCROSE PHOSPHORYLASE"/>
    <property type="match status" value="1"/>
</dbReference>
<dbReference type="Gene3D" id="3.10.640.10">
    <property type="entry name" value="Restriction endonuclease-like alpha-beta roll domain"/>
    <property type="match status" value="1"/>
</dbReference>
<reference evidence="1 2" key="1">
    <citation type="submission" date="2016-10" db="EMBL/GenBank/DDBJ databases">
        <authorList>
            <person name="de Groot N.N."/>
        </authorList>
    </citation>
    <scope>NUCLEOTIDE SEQUENCE [LARGE SCALE GENOMIC DNA]</scope>
    <source>
        <strain evidence="1 2">DSM 17813</strain>
    </source>
</reference>
<gene>
    <name evidence="1" type="ORF">SAMN05660860_02158</name>
</gene>
<dbReference type="PANTHER" id="PTHR38784">
    <property type="entry name" value="SUCROSE PHOSPHORYLASE"/>
    <property type="match status" value="1"/>
</dbReference>
<dbReference type="EMBL" id="FNGU01000004">
    <property type="protein sequence ID" value="SDM23105.1"/>
    <property type="molecule type" value="Genomic_DNA"/>
</dbReference>